<dbReference type="SUPFAM" id="SSF51395">
    <property type="entry name" value="FMN-linked oxidoreductases"/>
    <property type="match status" value="1"/>
</dbReference>
<keyword evidence="8" id="KW-1185">Reference proteome</keyword>
<evidence type="ECO:0000256" key="3">
    <source>
        <dbReference type="ARBA" id="ARBA00022643"/>
    </source>
</evidence>
<evidence type="ECO:0000256" key="2">
    <source>
        <dbReference type="ARBA" id="ARBA00022630"/>
    </source>
</evidence>
<keyword evidence="2" id="KW-0285">Flavoprotein</keyword>
<keyword evidence="3" id="KW-0288">FMN</keyword>
<evidence type="ECO:0000313" key="8">
    <source>
        <dbReference type="Proteomes" id="UP000728032"/>
    </source>
</evidence>
<dbReference type="InterPro" id="IPR001155">
    <property type="entry name" value="OxRdtase_FMN_N"/>
</dbReference>
<dbReference type="InterPro" id="IPR013785">
    <property type="entry name" value="Aldolase_TIM"/>
</dbReference>
<dbReference type="GO" id="GO:0050661">
    <property type="term" value="F:NADP binding"/>
    <property type="evidence" value="ECO:0007669"/>
    <property type="project" value="InterPro"/>
</dbReference>
<keyword evidence="5" id="KW-0560">Oxidoreductase</keyword>
<dbReference type="Gene3D" id="3.20.20.70">
    <property type="entry name" value="Aldolase class I"/>
    <property type="match status" value="1"/>
</dbReference>
<evidence type="ECO:0000259" key="6">
    <source>
        <dbReference type="Pfam" id="PF00724"/>
    </source>
</evidence>
<evidence type="ECO:0000256" key="5">
    <source>
        <dbReference type="ARBA" id="ARBA00023002"/>
    </source>
</evidence>
<accession>A0A7R9QXS2</accession>
<evidence type="ECO:0000256" key="1">
    <source>
        <dbReference type="ARBA" id="ARBA00001917"/>
    </source>
</evidence>
<feature type="non-terminal residue" evidence="7">
    <location>
        <position position="1"/>
    </location>
</feature>
<organism evidence="7">
    <name type="scientific">Oppiella nova</name>
    <dbReference type="NCBI Taxonomy" id="334625"/>
    <lineage>
        <taxon>Eukaryota</taxon>
        <taxon>Metazoa</taxon>
        <taxon>Ecdysozoa</taxon>
        <taxon>Arthropoda</taxon>
        <taxon>Chelicerata</taxon>
        <taxon>Arachnida</taxon>
        <taxon>Acari</taxon>
        <taxon>Acariformes</taxon>
        <taxon>Sarcoptiformes</taxon>
        <taxon>Oribatida</taxon>
        <taxon>Brachypylina</taxon>
        <taxon>Oppioidea</taxon>
        <taxon>Oppiidae</taxon>
        <taxon>Oppiella</taxon>
    </lineage>
</organism>
<dbReference type="Proteomes" id="UP000728032">
    <property type="component" value="Unassembled WGS sequence"/>
</dbReference>
<reference evidence="7" key="1">
    <citation type="submission" date="2020-11" db="EMBL/GenBank/DDBJ databases">
        <authorList>
            <person name="Tran Van P."/>
        </authorList>
    </citation>
    <scope>NUCLEOTIDE SEQUENCE</scope>
</reference>
<dbReference type="EMBL" id="CAJPVJ010022602">
    <property type="protein sequence ID" value="CAG2178300.1"/>
    <property type="molecule type" value="Genomic_DNA"/>
</dbReference>
<evidence type="ECO:0000256" key="4">
    <source>
        <dbReference type="ARBA" id="ARBA00022857"/>
    </source>
</evidence>
<comment type="cofactor">
    <cofactor evidence="1">
        <name>FMN</name>
        <dbReference type="ChEBI" id="CHEBI:58210"/>
    </cofactor>
</comment>
<evidence type="ECO:0000313" key="7">
    <source>
        <dbReference type="EMBL" id="CAD7661164.1"/>
    </source>
</evidence>
<dbReference type="AlphaFoldDB" id="A0A7R9QXS2"/>
<gene>
    <name evidence="7" type="ORF">ONB1V03_LOCUS17725</name>
</gene>
<protein>
    <recommendedName>
        <fullName evidence="6">NADH:flavin oxidoreductase/NADH oxidase N-terminal domain-containing protein</fullName>
    </recommendedName>
</protein>
<dbReference type="GO" id="GO:0003959">
    <property type="term" value="F:NADPH dehydrogenase activity"/>
    <property type="evidence" value="ECO:0007669"/>
    <property type="project" value="InterPro"/>
</dbReference>
<dbReference type="InterPro" id="IPR044152">
    <property type="entry name" value="YqjM-like"/>
</dbReference>
<dbReference type="OrthoDB" id="72788at2759"/>
<keyword evidence="4" id="KW-0521">NADP</keyword>
<dbReference type="GO" id="GO:0010181">
    <property type="term" value="F:FMN binding"/>
    <property type="evidence" value="ECO:0007669"/>
    <property type="project" value="InterPro"/>
</dbReference>
<feature type="domain" description="NADH:flavin oxidoreductase/NADH oxidase N-terminal" evidence="6">
    <location>
        <begin position="1"/>
        <end position="169"/>
    </location>
</feature>
<dbReference type="PANTHER" id="PTHR43303">
    <property type="entry name" value="NADPH DEHYDROGENASE C23G7.10C-RELATED"/>
    <property type="match status" value="1"/>
</dbReference>
<dbReference type="PANTHER" id="PTHR43303:SF4">
    <property type="entry name" value="NADPH DEHYDROGENASE C23G7.10C-RELATED"/>
    <property type="match status" value="1"/>
</dbReference>
<sequence>VIEFHFAHGYLVSTFLSSITNQRTDKYGGSLENRMRLGLEIAESVRKTLPQNIVIGARVSVTDYVENGWDINQTIEFAKQLKKLGLDFVDCSSGGVVSNVDPLNINEVQIKSAAKVQKEVGIATAAVGKITDPHFAEKILQENGATLICIGRAFLNNPHWPYMAADALANEKTFKYPNQYDWCIGWKGFAKWRKDIYKDQNNN</sequence>
<dbReference type="EMBL" id="OC937427">
    <property type="protein sequence ID" value="CAD7661164.1"/>
    <property type="molecule type" value="Genomic_DNA"/>
</dbReference>
<proteinExistence type="predicted"/>
<name>A0A7R9QXS2_9ACAR</name>
<dbReference type="Pfam" id="PF00724">
    <property type="entry name" value="Oxidored_FMN"/>
    <property type="match status" value="1"/>
</dbReference>